<feature type="transmembrane region" description="Helical" evidence="1">
    <location>
        <begin position="12"/>
        <end position="31"/>
    </location>
</feature>
<dbReference type="InterPro" id="IPR028087">
    <property type="entry name" value="Tad_N"/>
</dbReference>
<feature type="domain" description="Putative Flp pilus-assembly TadG-like N-terminal" evidence="2">
    <location>
        <begin position="14"/>
        <end position="56"/>
    </location>
</feature>
<dbReference type="EMBL" id="PVXL01000021">
    <property type="protein sequence ID" value="PRR76278.1"/>
    <property type="molecule type" value="Genomic_DNA"/>
</dbReference>
<gene>
    <name evidence="3" type="ORF">MOST_04390</name>
</gene>
<keyword evidence="4" id="KW-1185">Reference proteome</keyword>
<name>A0A9X7J576_9FIRM</name>
<evidence type="ECO:0000256" key="1">
    <source>
        <dbReference type="SAM" id="Phobius"/>
    </source>
</evidence>
<dbReference type="Pfam" id="PF13400">
    <property type="entry name" value="Tad"/>
    <property type="match status" value="1"/>
</dbReference>
<sequence length="180" mass="19248">MFGRLRGEEGFLPLFMALMTPLLIFAWGLAVDYSRAHFVRAELQTAADAGSLAGAMTAVPVADIEYRPITDANGNVTGVEEVVTGWRAVIQDEALAGNEAWRTFQANSGGLTPRAGVEFNKGSDYTGAKQDEDKYLVEARVRVKTPWAGAAAAMMTGDRSFYEVLVGARGVGQAIVKTGN</sequence>
<keyword evidence="1" id="KW-1133">Transmembrane helix</keyword>
<evidence type="ECO:0000313" key="4">
    <source>
        <dbReference type="Proteomes" id="UP000239430"/>
    </source>
</evidence>
<proteinExistence type="predicted"/>
<dbReference type="AlphaFoldDB" id="A0A9X7J576"/>
<evidence type="ECO:0000259" key="2">
    <source>
        <dbReference type="Pfam" id="PF13400"/>
    </source>
</evidence>
<keyword evidence="1" id="KW-0472">Membrane</keyword>
<reference evidence="3 4" key="1">
    <citation type="submission" date="2018-03" db="EMBL/GenBank/DDBJ databases">
        <title>Genome sequence of Moorella stamsii DSM 26217.</title>
        <authorList>
            <person name="Poehlein A."/>
            <person name="Daniel R."/>
        </authorList>
    </citation>
    <scope>NUCLEOTIDE SEQUENCE [LARGE SCALE GENOMIC DNA]</scope>
    <source>
        <strain evidence="4">DSM 26217</strain>
    </source>
</reference>
<dbReference type="RefSeq" id="WP_054936353.1">
    <property type="nucleotide sequence ID" value="NZ_PVXL01000021.1"/>
</dbReference>
<organism evidence="3 4">
    <name type="scientific">Neomoorella stamsii</name>
    <dbReference type="NCBI Taxonomy" id="1266720"/>
    <lineage>
        <taxon>Bacteria</taxon>
        <taxon>Bacillati</taxon>
        <taxon>Bacillota</taxon>
        <taxon>Clostridia</taxon>
        <taxon>Neomoorellales</taxon>
        <taxon>Neomoorellaceae</taxon>
        <taxon>Neomoorella</taxon>
    </lineage>
</organism>
<dbReference type="Proteomes" id="UP000239430">
    <property type="component" value="Unassembled WGS sequence"/>
</dbReference>
<keyword evidence="1" id="KW-0812">Transmembrane</keyword>
<accession>A0A9X7J576</accession>
<evidence type="ECO:0000313" key="3">
    <source>
        <dbReference type="EMBL" id="PRR76278.1"/>
    </source>
</evidence>
<comment type="caution">
    <text evidence="3">The sequence shown here is derived from an EMBL/GenBank/DDBJ whole genome shotgun (WGS) entry which is preliminary data.</text>
</comment>
<protein>
    <recommendedName>
        <fullName evidence="2">Putative Flp pilus-assembly TadG-like N-terminal domain-containing protein</fullName>
    </recommendedName>
</protein>